<dbReference type="RefSeq" id="WP_349217845.1">
    <property type="nucleotide sequence ID" value="NZ_JBBMFD010000001.1"/>
</dbReference>
<dbReference type="Pfam" id="PF07873">
    <property type="entry name" value="YabP"/>
    <property type="match status" value="1"/>
</dbReference>
<dbReference type="Proteomes" id="UP001489509">
    <property type="component" value="Unassembled WGS sequence"/>
</dbReference>
<gene>
    <name evidence="2" type="primary">yabP</name>
    <name evidence="2" type="ORF">WMO26_01955</name>
</gene>
<reference evidence="2 3" key="1">
    <citation type="submission" date="2024-03" db="EMBL/GenBank/DDBJ databases">
        <title>Human intestinal bacterial collection.</title>
        <authorList>
            <person name="Pauvert C."/>
            <person name="Hitch T.C.A."/>
            <person name="Clavel T."/>
        </authorList>
    </citation>
    <scope>NUCLEOTIDE SEQUENCE [LARGE SCALE GENOMIC DNA]</scope>
    <source>
        <strain evidence="2 3">CLA-JM-H44</strain>
    </source>
</reference>
<feature type="region of interest" description="Disordered" evidence="1">
    <location>
        <begin position="75"/>
        <end position="96"/>
    </location>
</feature>
<dbReference type="NCBIfam" id="TIGR02892">
    <property type="entry name" value="spore_yabP"/>
    <property type="match status" value="1"/>
</dbReference>
<proteinExistence type="predicted"/>
<dbReference type="EMBL" id="JBBMFD010000001">
    <property type="protein sequence ID" value="MEQ2439588.1"/>
    <property type="molecule type" value="Genomic_DNA"/>
</dbReference>
<sequence length="96" mass="10427">MAEEKKPQVKIPHNVILEDRHTLSVSGVSDVDSFDEQTIIVFTDMGELTVSGTGLHINKLSIETGELTMEGNIQGLSYNDDQPSTGGGGFFGRLFK</sequence>
<dbReference type="Gene3D" id="2.60.40.2000">
    <property type="match status" value="1"/>
</dbReference>
<name>A0ABV1E0P8_9FIRM</name>
<comment type="caution">
    <text evidence="2">The sequence shown here is derived from an EMBL/GenBank/DDBJ whole genome shotgun (WGS) entry which is preliminary data.</text>
</comment>
<evidence type="ECO:0000313" key="2">
    <source>
        <dbReference type="EMBL" id="MEQ2439588.1"/>
    </source>
</evidence>
<evidence type="ECO:0000256" key="1">
    <source>
        <dbReference type="SAM" id="MobiDB-lite"/>
    </source>
</evidence>
<protein>
    <submittedName>
        <fullName evidence="2">Sporulation protein YabP</fullName>
    </submittedName>
</protein>
<accession>A0ABV1E0P8</accession>
<dbReference type="InterPro" id="IPR022476">
    <property type="entry name" value="Spore_YabP/YqfC"/>
</dbReference>
<evidence type="ECO:0000313" key="3">
    <source>
        <dbReference type="Proteomes" id="UP001489509"/>
    </source>
</evidence>
<organism evidence="2 3">
    <name type="scientific">Solibaculum intestinale</name>
    <dbReference type="NCBI Taxonomy" id="3133165"/>
    <lineage>
        <taxon>Bacteria</taxon>
        <taxon>Bacillati</taxon>
        <taxon>Bacillota</taxon>
        <taxon>Clostridia</taxon>
        <taxon>Eubacteriales</taxon>
        <taxon>Oscillospiraceae</taxon>
        <taxon>Solibaculum</taxon>
    </lineage>
</organism>
<feature type="compositionally biased region" description="Polar residues" evidence="1">
    <location>
        <begin position="75"/>
        <end position="84"/>
    </location>
</feature>
<feature type="compositionally biased region" description="Gly residues" evidence="1">
    <location>
        <begin position="85"/>
        <end position="96"/>
    </location>
</feature>
<dbReference type="PIRSF" id="PIRSF011576">
    <property type="entry name" value="YabP"/>
    <property type="match status" value="1"/>
</dbReference>
<keyword evidence="3" id="KW-1185">Reference proteome</keyword>
<dbReference type="InterPro" id="IPR012504">
    <property type="entry name" value="Spore_YabP"/>
</dbReference>
<dbReference type="InterPro" id="IPR038705">
    <property type="entry name" value="YabP_sf"/>
</dbReference>